<dbReference type="PANTHER" id="PTHR23301">
    <property type="entry name" value="CHITIN BINDING PERITROPHIN-A"/>
    <property type="match status" value="1"/>
</dbReference>
<evidence type="ECO:0000259" key="6">
    <source>
        <dbReference type="PROSITE" id="PS50940"/>
    </source>
</evidence>
<dbReference type="InterPro" id="IPR002557">
    <property type="entry name" value="Chitin-bd_dom"/>
</dbReference>
<dbReference type="GO" id="GO:0008061">
    <property type="term" value="F:chitin binding"/>
    <property type="evidence" value="ECO:0007669"/>
    <property type="project" value="UniProtKB-KW"/>
</dbReference>
<keyword evidence="1" id="KW-0147">Chitin-binding</keyword>
<comment type="caution">
    <text evidence="7">The sequence shown here is derived from an EMBL/GenBank/DDBJ whole genome shotgun (WGS) entry which is preliminary data.</text>
</comment>
<proteinExistence type="predicted"/>
<dbReference type="SMART" id="SM00494">
    <property type="entry name" value="ChtBD2"/>
    <property type="match status" value="1"/>
</dbReference>
<name>A0ABD2XC77_9HYME</name>
<dbReference type="InterPro" id="IPR051940">
    <property type="entry name" value="Chitin_bind-dev_reg"/>
</dbReference>
<dbReference type="InterPro" id="IPR036508">
    <property type="entry name" value="Chitin-bd_dom_sf"/>
</dbReference>
<gene>
    <name evidence="7" type="ORF">TKK_004159</name>
</gene>
<keyword evidence="8" id="KW-1185">Reference proteome</keyword>
<dbReference type="Gene3D" id="2.170.140.10">
    <property type="entry name" value="Chitin binding domain"/>
    <property type="match status" value="1"/>
</dbReference>
<accession>A0ABD2XC77</accession>
<sequence length="151" mass="16749">MYLRKIRTNYLIFYPSIQPKFEANGGSNRADKETIKSRIAKLNTTDHWKNIVIQLLLIDFKGQLLHPSNKSEIGYSQSNAAQVNKINASGENQGSCIGSCSGGAQYLPHADCSKFCQCSNGRPILMPCSPTLHWDTKLNTCDAPDVAQCQR</sequence>
<dbReference type="AlphaFoldDB" id="A0ABD2XC77"/>
<evidence type="ECO:0000256" key="3">
    <source>
        <dbReference type="ARBA" id="ARBA00022737"/>
    </source>
</evidence>
<evidence type="ECO:0000313" key="7">
    <source>
        <dbReference type="EMBL" id="KAL3403012.1"/>
    </source>
</evidence>
<evidence type="ECO:0000256" key="1">
    <source>
        <dbReference type="ARBA" id="ARBA00022669"/>
    </source>
</evidence>
<dbReference type="PROSITE" id="PS50940">
    <property type="entry name" value="CHIT_BIND_II"/>
    <property type="match status" value="1"/>
</dbReference>
<keyword evidence="2" id="KW-0732">Signal</keyword>
<keyword evidence="3" id="KW-0677">Repeat</keyword>
<evidence type="ECO:0000313" key="8">
    <source>
        <dbReference type="Proteomes" id="UP001627154"/>
    </source>
</evidence>
<dbReference type="Proteomes" id="UP001627154">
    <property type="component" value="Unassembled WGS sequence"/>
</dbReference>
<evidence type="ECO:0000256" key="4">
    <source>
        <dbReference type="ARBA" id="ARBA00023157"/>
    </source>
</evidence>
<dbReference type="EMBL" id="JBJJXI010000032">
    <property type="protein sequence ID" value="KAL3403012.1"/>
    <property type="molecule type" value="Genomic_DNA"/>
</dbReference>
<dbReference type="SUPFAM" id="SSF57625">
    <property type="entry name" value="Invertebrate chitin-binding proteins"/>
    <property type="match status" value="1"/>
</dbReference>
<protein>
    <recommendedName>
        <fullName evidence="6">Chitin-binding type-2 domain-containing protein</fullName>
    </recommendedName>
</protein>
<reference evidence="7 8" key="1">
    <citation type="journal article" date="2024" name="bioRxiv">
        <title>A reference genome for Trichogramma kaykai: A tiny desert-dwelling parasitoid wasp with competing sex-ratio distorters.</title>
        <authorList>
            <person name="Culotta J."/>
            <person name="Lindsey A.R."/>
        </authorList>
    </citation>
    <scope>NUCLEOTIDE SEQUENCE [LARGE SCALE GENOMIC DNA]</scope>
    <source>
        <strain evidence="7 8">KSX58</strain>
    </source>
</reference>
<keyword evidence="5" id="KW-0325">Glycoprotein</keyword>
<dbReference type="Pfam" id="PF01607">
    <property type="entry name" value="CBM_14"/>
    <property type="match status" value="1"/>
</dbReference>
<keyword evidence="4" id="KW-1015">Disulfide bond</keyword>
<evidence type="ECO:0000256" key="5">
    <source>
        <dbReference type="ARBA" id="ARBA00023180"/>
    </source>
</evidence>
<evidence type="ECO:0000256" key="2">
    <source>
        <dbReference type="ARBA" id="ARBA00022729"/>
    </source>
</evidence>
<dbReference type="PANTHER" id="PTHR23301:SF0">
    <property type="entry name" value="CHITIN-BINDING TYPE-2 DOMAIN-CONTAINING PROTEIN-RELATED"/>
    <property type="match status" value="1"/>
</dbReference>
<organism evidence="7 8">
    <name type="scientific">Trichogramma kaykai</name>
    <dbReference type="NCBI Taxonomy" id="54128"/>
    <lineage>
        <taxon>Eukaryota</taxon>
        <taxon>Metazoa</taxon>
        <taxon>Ecdysozoa</taxon>
        <taxon>Arthropoda</taxon>
        <taxon>Hexapoda</taxon>
        <taxon>Insecta</taxon>
        <taxon>Pterygota</taxon>
        <taxon>Neoptera</taxon>
        <taxon>Endopterygota</taxon>
        <taxon>Hymenoptera</taxon>
        <taxon>Apocrita</taxon>
        <taxon>Proctotrupomorpha</taxon>
        <taxon>Chalcidoidea</taxon>
        <taxon>Trichogrammatidae</taxon>
        <taxon>Trichogramma</taxon>
    </lineage>
</organism>
<feature type="domain" description="Chitin-binding type-2" evidence="6">
    <location>
        <begin position="97"/>
        <end position="151"/>
    </location>
</feature>